<feature type="region of interest" description="Disordered" evidence="1">
    <location>
        <begin position="43"/>
        <end position="81"/>
    </location>
</feature>
<proteinExistence type="predicted"/>
<accession>A0A2T0LJ16</accession>
<dbReference type="EMBL" id="PVNE01000001">
    <property type="protein sequence ID" value="PRX42521.1"/>
    <property type="molecule type" value="Genomic_DNA"/>
</dbReference>
<dbReference type="AlphaFoldDB" id="A0A2T0LJ16"/>
<evidence type="ECO:0000313" key="3">
    <source>
        <dbReference type="Proteomes" id="UP000237797"/>
    </source>
</evidence>
<organism evidence="2 3">
    <name type="scientific">Planifilum fimeticola</name>
    <dbReference type="NCBI Taxonomy" id="201975"/>
    <lineage>
        <taxon>Bacteria</taxon>
        <taxon>Bacillati</taxon>
        <taxon>Bacillota</taxon>
        <taxon>Bacilli</taxon>
        <taxon>Bacillales</taxon>
        <taxon>Thermoactinomycetaceae</taxon>
        <taxon>Planifilum</taxon>
    </lineage>
</organism>
<keyword evidence="3" id="KW-1185">Reference proteome</keyword>
<reference evidence="2 3" key="1">
    <citation type="submission" date="2018-03" db="EMBL/GenBank/DDBJ databases">
        <title>Genomic Encyclopedia of Archaeal and Bacterial Type Strains, Phase II (KMG-II): from individual species to whole genera.</title>
        <authorList>
            <person name="Goeker M."/>
        </authorList>
    </citation>
    <scope>NUCLEOTIDE SEQUENCE [LARGE SCALE GENOMIC DNA]</scope>
    <source>
        <strain evidence="2 3">DSM 44946</strain>
    </source>
</reference>
<comment type="caution">
    <text evidence="2">The sequence shown here is derived from an EMBL/GenBank/DDBJ whole genome shotgun (WGS) entry which is preliminary data.</text>
</comment>
<name>A0A2T0LJ16_9BACL</name>
<gene>
    <name evidence="2" type="ORF">CLV97_1019</name>
</gene>
<dbReference type="Proteomes" id="UP000237797">
    <property type="component" value="Unassembled WGS sequence"/>
</dbReference>
<evidence type="ECO:0000256" key="1">
    <source>
        <dbReference type="SAM" id="MobiDB-lite"/>
    </source>
</evidence>
<evidence type="ECO:0000313" key="2">
    <source>
        <dbReference type="EMBL" id="PRX42521.1"/>
    </source>
</evidence>
<sequence length="81" mass="8968">MKGLMEEPAESNPVIGVGTKVIVDHRRRRRKDCLIIPKNTVRRKGAPPCARKETGVPRPSSDAKMMSPSPAYGNNFFPHGQ</sequence>
<protein>
    <submittedName>
        <fullName evidence="2">Uncharacterized protein</fullName>
    </submittedName>
</protein>